<dbReference type="EMBL" id="BX284605">
    <property type="protein sequence ID" value="SPC47965.1"/>
    <property type="molecule type" value="Genomic_DNA"/>
</dbReference>
<evidence type="ECO:0000313" key="1">
    <source>
        <dbReference type="EMBL" id="SPC47965.1"/>
    </source>
</evidence>
<keyword evidence="2" id="KW-1185">Reference proteome</keyword>
<name>A0A2K5ATX6_CAEEL</name>
<evidence type="ECO:0000313" key="3">
    <source>
        <dbReference type="WormBase" id="T04H1.13"/>
    </source>
</evidence>
<sequence length="9" mass="1216">MIDRIRREQ</sequence>
<dbReference type="WormBase" id="T04H1.13">
    <property type="protein sequence ID" value="CE52455"/>
    <property type="gene ID" value="WBGene00303076"/>
</dbReference>
<proteinExistence type="predicted"/>
<organism evidence="1 2">
    <name type="scientific">Caenorhabditis elegans</name>
    <dbReference type="NCBI Taxonomy" id="6239"/>
    <lineage>
        <taxon>Eukaryota</taxon>
        <taxon>Metazoa</taxon>
        <taxon>Ecdysozoa</taxon>
        <taxon>Nematoda</taxon>
        <taxon>Chromadorea</taxon>
        <taxon>Rhabditida</taxon>
        <taxon>Rhabditina</taxon>
        <taxon>Rhabditomorpha</taxon>
        <taxon>Rhabditoidea</taxon>
        <taxon>Rhabditidae</taxon>
        <taxon>Peloderinae</taxon>
        <taxon>Caenorhabditis</taxon>
    </lineage>
</organism>
<dbReference type="InParanoid" id="A0A2K5ATX6"/>
<evidence type="ECO:0000313" key="2">
    <source>
        <dbReference type="Proteomes" id="UP000001940"/>
    </source>
</evidence>
<protein>
    <submittedName>
        <fullName evidence="1">Uncharacterized protein</fullName>
    </submittedName>
</protein>
<accession>A0A2K5ATX6</accession>
<reference evidence="1 2" key="1">
    <citation type="journal article" date="1998" name="Science">
        <title>Genome sequence of the nematode C. elegans: a platform for investigating biology.</title>
        <authorList>
            <consortium name="The C. elegans sequencing consortium"/>
            <person name="Sulson J.E."/>
            <person name="Waterston R."/>
        </authorList>
    </citation>
    <scope>NUCLEOTIDE SEQUENCE [LARGE SCALE GENOMIC DNA]</scope>
    <source>
        <strain evidence="1 2">Bristol N2</strain>
    </source>
</reference>
<dbReference type="AGR" id="WB:WBGene00303076"/>
<gene>
    <name evidence="1" type="ORF">CELE_T04H1.13</name>
    <name evidence="1 3" type="ORF">T04H1.13</name>
</gene>
<dbReference type="Proteomes" id="UP000001940">
    <property type="component" value="Chromosome V"/>
</dbReference>